<dbReference type="Pfam" id="PF24289">
    <property type="entry name" value="DUF7477"/>
    <property type="match status" value="1"/>
</dbReference>
<evidence type="ECO:0000259" key="2">
    <source>
        <dbReference type="Pfam" id="PF24289"/>
    </source>
</evidence>
<evidence type="ECO:0000313" key="3">
    <source>
        <dbReference type="EMBL" id="GER56451.1"/>
    </source>
</evidence>
<dbReference type="InterPro" id="IPR055900">
    <property type="entry name" value="DUF7477"/>
</dbReference>
<dbReference type="OrthoDB" id="1890401at2759"/>
<protein>
    <submittedName>
        <fullName evidence="3">Two-component response regulator ARR11</fullName>
    </submittedName>
</protein>
<organism evidence="3 4">
    <name type="scientific">Striga asiatica</name>
    <name type="common">Asiatic witchweed</name>
    <name type="synonym">Buchnera asiatica</name>
    <dbReference type="NCBI Taxonomy" id="4170"/>
    <lineage>
        <taxon>Eukaryota</taxon>
        <taxon>Viridiplantae</taxon>
        <taxon>Streptophyta</taxon>
        <taxon>Embryophyta</taxon>
        <taxon>Tracheophyta</taxon>
        <taxon>Spermatophyta</taxon>
        <taxon>Magnoliopsida</taxon>
        <taxon>eudicotyledons</taxon>
        <taxon>Gunneridae</taxon>
        <taxon>Pentapetalae</taxon>
        <taxon>asterids</taxon>
        <taxon>lamiids</taxon>
        <taxon>Lamiales</taxon>
        <taxon>Orobanchaceae</taxon>
        <taxon>Buchnereae</taxon>
        <taxon>Striga</taxon>
    </lineage>
</organism>
<evidence type="ECO:0000256" key="1">
    <source>
        <dbReference type="SAM" id="MobiDB-lite"/>
    </source>
</evidence>
<feature type="domain" description="DUF7477" evidence="2">
    <location>
        <begin position="181"/>
        <end position="243"/>
    </location>
</feature>
<evidence type="ECO:0000313" key="4">
    <source>
        <dbReference type="Proteomes" id="UP000325081"/>
    </source>
</evidence>
<comment type="caution">
    <text evidence="3">The sequence shown here is derived from an EMBL/GenBank/DDBJ whole genome shotgun (WGS) entry which is preliminary data.</text>
</comment>
<proteinExistence type="predicted"/>
<dbReference type="EMBL" id="BKCP01012736">
    <property type="protein sequence ID" value="GER56451.1"/>
    <property type="molecule type" value="Genomic_DNA"/>
</dbReference>
<feature type="region of interest" description="Disordered" evidence="1">
    <location>
        <begin position="73"/>
        <end position="92"/>
    </location>
</feature>
<gene>
    <name evidence="3" type="ORF">STAS_34178</name>
</gene>
<dbReference type="AlphaFoldDB" id="A0A5A7RH23"/>
<accession>A0A5A7RH23</accession>
<keyword evidence="4" id="KW-1185">Reference proteome</keyword>
<sequence length="263" mass="29345">MAGSLPNKKKKGAKLLDPLPLKKQKAEFSFDLDGSCEPEELQESDVEEHDNATLLQKCRYDPFAHDILLRSEDEDDKEEEAGAGAGAVAGAGADSYSNSDVSDIEMRARALDEERWVFFADVGVFSAGLRVLVVDGDPTRLKILEKMLKKCNYEENEVSARGKWKKIEKVPFPSSASAISGFHYNFWVFKLAQHIDEGNEDGLYISSVASSSNLWALVMDAGTGFSSQVYEFSPYCLHKSWVYYEEPDVQATASVRAFLFERL</sequence>
<name>A0A5A7RH23_STRAF</name>
<dbReference type="Proteomes" id="UP000325081">
    <property type="component" value="Unassembled WGS sequence"/>
</dbReference>
<reference evidence="4" key="1">
    <citation type="journal article" date="2019" name="Curr. Biol.">
        <title>Genome Sequence of Striga asiatica Provides Insight into the Evolution of Plant Parasitism.</title>
        <authorList>
            <person name="Yoshida S."/>
            <person name="Kim S."/>
            <person name="Wafula E.K."/>
            <person name="Tanskanen J."/>
            <person name="Kim Y.M."/>
            <person name="Honaas L."/>
            <person name="Yang Z."/>
            <person name="Spallek T."/>
            <person name="Conn C.E."/>
            <person name="Ichihashi Y."/>
            <person name="Cheong K."/>
            <person name="Cui S."/>
            <person name="Der J.P."/>
            <person name="Gundlach H."/>
            <person name="Jiao Y."/>
            <person name="Hori C."/>
            <person name="Ishida J.K."/>
            <person name="Kasahara H."/>
            <person name="Kiba T."/>
            <person name="Kim M.S."/>
            <person name="Koo N."/>
            <person name="Laohavisit A."/>
            <person name="Lee Y.H."/>
            <person name="Lumba S."/>
            <person name="McCourt P."/>
            <person name="Mortimer J.C."/>
            <person name="Mutuku J.M."/>
            <person name="Nomura T."/>
            <person name="Sasaki-Sekimoto Y."/>
            <person name="Seto Y."/>
            <person name="Wang Y."/>
            <person name="Wakatake T."/>
            <person name="Sakakibara H."/>
            <person name="Demura T."/>
            <person name="Yamaguchi S."/>
            <person name="Yoneyama K."/>
            <person name="Manabe R.I."/>
            <person name="Nelson D.C."/>
            <person name="Schulman A.H."/>
            <person name="Timko M.P."/>
            <person name="dePamphilis C.W."/>
            <person name="Choi D."/>
            <person name="Shirasu K."/>
        </authorList>
    </citation>
    <scope>NUCLEOTIDE SEQUENCE [LARGE SCALE GENOMIC DNA]</scope>
    <source>
        <strain evidence="4">cv. UVA1</strain>
    </source>
</reference>